<evidence type="ECO:0000256" key="1">
    <source>
        <dbReference type="SAM" id="MobiDB-lite"/>
    </source>
</evidence>
<dbReference type="AlphaFoldDB" id="A0A832J2E5"/>
<reference evidence="2" key="1">
    <citation type="journal article" date="2020" name="mSystems">
        <title>Genome- and Community-Level Interaction Insights into Carbon Utilization and Element Cycling Functions of Hydrothermarchaeota in Hydrothermal Sediment.</title>
        <authorList>
            <person name="Zhou Z."/>
            <person name="Liu Y."/>
            <person name="Xu W."/>
            <person name="Pan J."/>
            <person name="Luo Z.H."/>
            <person name="Li M."/>
        </authorList>
    </citation>
    <scope>NUCLEOTIDE SEQUENCE [LARGE SCALE GENOMIC DNA]</scope>
    <source>
        <strain evidence="2">HyVt-505</strain>
    </source>
</reference>
<evidence type="ECO:0000313" key="2">
    <source>
        <dbReference type="EMBL" id="HHJ80245.1"/>
    </source>
</evidence>
<name>A0A832J2E5_9GAMM</name>
<dbReference type="Proteomes" id="UP000885832">
    <property type="component" value="Unassembled WGS sequence"/>
</dbReference>
<proteinExistence type="predicted"/>
<gene>
    <name evidence="2" type="ORF">ENJ65_01275</name>
</gene>
<dbReference type="EMBL" id="DRNF01000086">
    <property type="protein sequence ID" value="HHJ80245.1"/>
    <property type="molecule type" value="Genomic_DNA"/>
</dbReference>
<sequence length="185" mass="19486">MGDPADGFAQEVYIEGTTSSTGAAGAAHGASDANAPLDGSAQASGNPNKVIIRQVLSDSDVSTEFLKDNLATKPLITQSLTTANISMSFSIDMRSILYSDIATTAPISNTQTLLDPTLEMADFDINNDSGDSVYTGGQYTYTDGAGLYGSEGTYTYTGGNDFDVNAVDWCSYWDSTQNPFTTTCQ</sequence>
<organism evidence="2">
    <name type="scientific">Candidatus Tenderia electrophaga</name>
    <dbReference type="NCBI Taxonomy" id="1748243"/>
    <lineage>
        <taxon>Bacteria</taxon>
        <taxon>Pseudomonadati</taxon>
        <taxon>Pseudomonadota</taxon>
        <taxon>Gammaproteobacteria</taxon>
        <taxon>Candidatus Tenderiales</taxon>
        <taxon>Candidatus Tenderiaceae</taxon>
        <taxon>Candidatus Tenderia</taxon>
    </lineage>
</organism>
<feature type="region of interest" description="Disordered" evidence="1">
    <location>
        <begin position="20"/>
        <end position="44"/>
    </location>
</feature>
<protein>
    <submittedName>
        <fullName evidence="2">Uncharacterized protein</fullName>
    </submittedName>
</protein>
<accession>A0A832J2E5</accession>
<feature type="compositionally biased region" description="Low complexity" evidence="1">
    <location>
        <begin position="20"/>
        <end position="35"/>
    </location>
</feature>
<comment type="caution">
    <text evidence="2">The sequence shown here is derived from an EMBL/GenBank/DDBJ whole genome shotgun (WGS) entry which is preliminary data.</text>
</comment>